<feature type="signal peptide" evidence="1">
    <location>
        <begin position="1"/>
        <end position="17"/>
    </location>
</feature>
<sequence length="158" mass="16255">MTLVRTTLAIIVSPTLLESLCGCTCKLGHARCVHAAQSRFSARCLALDSGVTQAWPGHPPGAPCDLHQVTSTISPAKCGLHHVACTLHLAPPPPARQECRAIIAHRPSLATKFATPSSQEAAEAAEAVEAAEASGGTAEGTAKELAVAAMVVAGEDFR</sequence>
<evidence type="ECO:0000313" key="2">
    <source>
        <dbReference type="EMBL" id="CAD9398036.1"/>
    </source>
</evidence>
<protein>
    <recommendedName>
        <fullName evidence="3">Secreted protein</fullName>
    </recommendedName>
</protein>
<reference evidence="2" key="1">
    <citation type="submission" date="2021-01" db="EMBL/GenBank/DDBJ databases">
        <authorList>
            <person name="Corre E."/>
            <person name="Pelletier E."/>
            <person name="Niang G."/>
            <person name="Scheremetjew M."/>
            <person name="Finn R."/>
            <person name="Kale V."/>
            <person name="Holt S."/>
            <person name="Cochrane G."/>
            <person name="Meng A."/>
            <person name="Brown T."/>
            <person name="Cohen L."/>
        </authorList>
    </citation>
    <scope>NUCLEOTIDE SEQUENCE</scope>
    <source>
        <strain evidence="2">UTEX LB 985</strain>
    </source>
</reference>
<proteinExistence type="predicted"/>
<organism evidence="2">
    <name type="scientific">Haptolina brevifila</name>
    <dbReference type="NCBI Taxonomy" id="156173"/>
    <lineage>
        <taxon>Eukaryota</taxon>
        <taxon>Haptista</taxon>
        <taxon>Haptophyta</taxon>
        <taxon>Prymnesiophyceae</taxon>
        <taxon>Prymnesiales</taxon>
        <taxon>Prymnesiaceae</taxon>
        <taxon>Haptolina</taxon>
    </lineage>
</organism>
<dbReference type="EMBL" id="HBGU01003662">
    <property type="protein sequence ID" value="CAD9398036.1"/>
    <property type="molecule type" value="Transcribed_RNA"/>
</dbReference>
<keyword evidence="1" id="KW-0732">Signal</keyword>
<feature type="chain" id="PRO_5030940651" description="Secreted protein" evidence="1">
    <location>
        <begin position="18"/>
        <end position="158"/>
    </location>
</feature>
<evidence type="ECO:0000256" key="1">
    <source>
        <dbReference type="SAM" id="SignalP"/>
    </source>
</evidence>
<name>A0A7S2FJI5_9EUKA</name>
<accession>A0A7S2FJI5</accession>
<evidence type="ECO:0008006" key="3">
    <source>
        <dbReference type="Google" id="ProtNLM"/>
    </source>
</evidence>
<dbReference type="AlphaFoldDB" id="A0A7S2FJI5"/>
<gene>
    <name evidence="2" type="ORF">CBRE1094_LOCUS1964</name>
</gene>